<dbReference type="GO" id="GO:0016740">
    <property type="term" value="F:transferase activity"/>
    <property type="evidence" value="ECO:0007669"/>
    <property type="project" value="UniProtKB-KW"/>
</dbReference>
<gene>
    <name evidence="1" type="ORF">ZAZAV_147</name>
</gene>
<sequence>LVSALPTGACRCYIRAAKDLGLYAFRSELAQTFGAFAWDMEGRYEIREVEDCNQGLDSLIFTFLPRVDGSMIEFSNM</sequence>
<dbReference type="EMBL" id="LT994652">
    <property type="protein sequence ID" value="SPN79061.1"/>
    <property type="molecule type" value="Genomic_DNA"/>
</dbReference>
<keyword evidence="1" id="KW-0808">Transferase</keyword>
<protein>
    <submittedName>
        <fullName evidence="1">Acyl-CoA N-acetyltransferase</fullName>
    </submittedName>
</protein>
<name>A0A2R8FE03_9VIRU</name>
<organism evidence="1">
    <name type="scientific">Cedratvirus Zaza IHUMI</name>
    <dbReference type="NCBI Taxonomy" id="2126979"/>
    <lineage>
        <taxon>Viruses</taxon>
        <taxon>Pithoviruses</taxon>
    </lineage>
</organism>
<evidence type="ECO:0000313" key="1">
    <source>
        <dbReference type="EMBL" id="SPN79061.1"/>
    </source>
</evidence>
<accession>A0A2R8FE03</accession>
<feature type="non-terminal residue" evidence="1">
    <location>
        <position position="1"/>
    </location>
</feature>
<reference evidence="1" key="1">
    <citation type="submission" date="2018-03" db="EMBL/GenBank/DDBJ databases">
        <authorList>
            <consortium name="Urmite Genomes"/>
        </authorList>
    </citation>
    <scope>NUCLEOTIDE SEQUENCE [LARGE SCALE GENOMIC DNA]</scope>
    <source>
        <strain evidence="1">IHUMI-S29</strain>
    </source>
</reference>
<proteinExistence type="predicted"/>
<dbReference type="Proteomes" id="UP000270547">
    <property type="component" value="Segment"/>
</dbReference>